<name>A0A2P2MNL0_RHIMU</name>
<organism evidence="1">
    <name type="scientific">Rhizophora mucronata</name>
    <name type="common">Asiatic mangrove</name>
    <dbReference type="NCBI Taxonomy" id="61149"/>
    <lineage>
        <taxon>Eukaryota</taxon>
        <taxon>Viridiplantae</taxon>
        <taxon>Streptophyta</taxon>
        <taxon>Embryophyta</taxon>
        <taxon>Tracheophyta</taxon>
        <taxon>Spermatophyta</taxon>
        <taxon>Magnoliopsida</taxon>
        <taxon>eudicotyledons</taxon>
        <taxon>Gunneridae</taxon>
        <taxon>Pentapetalae</taxon>
        <taxon>rosids</taxon>
        <taxon>fabids</taxon>
        <taxon>Malpighiales</taxon>
        <taxon>Rhizophoraceae</taxon>
        <taxon>Rhizophora</taxon>
    </lineage>
</organism>
<reference evidence="1" key="1">
    <citation type="submission" date="2018-02" db="EMBL/GenBank/DDBJ databases">
        <title>Rhizophora mucronata_Transcriptome.</title>
        <authorList>
            <person name="Meera S.P."/>
            <person name="Sreeshan A."/>
            <person name="Augustine A."/>
        </authorList>
    </citation>
    <scope>NUCLEOTIDE SEQUENCE</scope>
    <source>
        <tissue evidence="1">Leaf</tissue>
    </source>
</reference>
<dbReference type="AlphaFoldDB" id="A0A2P2MNL0"/>
<evidence type="ECO:0000313" key="1">
    <source>
        <dbReference type="EMBL" id="MBX31821.1"/>
    </source>
</evidence>
<proteinExistence type="predicted"/>
<dbReference type="EMBL" id="GGEC01051337">
    <property type="protein sequence ID" value="MBX31821.1"/>
    <property type="molecule type" value="Transcribed_RNA"/>
</dbReference>
<protein>
    <submittedName>
        <fullName evidence="1">Uncharacterized protein</fullName>
    </submittedName>
</protein>
<accession>A0A2P2MNL0</accession>
<sequence length="102" mass="11758">MEMCTSITLMESGRSRLLGKVLLLSTPLQGRPSTRFKLVRKKRLTRQWNQPKAHRSLGLKLHFGREQSSFTRLLLSSKSTRPQLLSALLKKLQSQLKMQSPR</sequence>